<dbReference type="RefSeq" id="WP_268173358.1">
    <property type="nucleotide sequence ID" value="NZ_CP113432.1"/>
</dbReference>
<keyword evidence="2" id="KW-1185">Reference proteome</keyword>
<name>A0ABY7A7Q3_9PSED</name>
<sequence length="40" mass="4459">MMVIITADDGAGEIFRHPVRRTGILRGRVQTGHADLQLEQ</sequence>
<organism evidence="1 2">
    <name type="scientific">Pseudomonas triclosanedens</name>
    <dbReference type="NCBI Taxonomy" id="2961893"/>
    <lineage>
        <taxon>Bacteria</taxon>
        <taxon>Pseudomonadati</taxon>
        <taxon>Pseudomonadota</taxon>
        <taxon>Gammaproteobacteria</taxon>
        <taxon>Pseudomonadales</taxon>
        <taxon>Pseudomonadaceae</taxon>
        <taxon>Pseudomonas</taxon>
    </lineage>
</organism>
<proteinExistence type="predicted"/>
<gene>
    <name evidence="1" type="ORF">OU419_13000</name>
</gene>
<reference evidence="1" key="1">
    <citation type="submission" date="2022-11" db="EMBL/GenBank/DDBJ databases">
        <title>Pseudomonas triclosanedens sp. nov., a triclosan degrader isolated from activated sludge.</title>
        <authorList>
            <person name="Yin Y."/>
            <person name="Lu Z."/>
        </authorList>
    </citation>
    <scope>NUCLEOTIDE SEQUENCE</scope>
    <source>
        <strain evidence="1">ZM23</strain>
    </source>
</reference>
<accession>A0ABY7A7Q3</accession>
<evidence type="ECO:0000313" key="1">
    <source>
        <dbReference type="EMBL" id="WAI52119.1"/>
    </source>
</evidence>
<protein>
    <submittedName>
        <fullName evidence="1">Uncharacterized protein</fullName>
    </submittedName>
</protein>
<dbReference type="Proteomes" id="UP001163624">
    <property type="component" value="Chromosome"/>
</dbReference>
<dbReference type="EMBL" id="CP113432">
    <property type="protein sequence ID" value="WAI52119.1"/>
    <property type="molecule type" value="Genomic_DNA"/>
</dbReference>
<evidence type="ECO:0000313" key="2">
    <source>
        <dbReference type="Proteomes" id="UP001163624"/>
    </source>
</evidence>